<proteinExistence type="predicted"/>
<name>A0ABQ0KVI2_MYCCL</name>
<feature type="compositionally biased region" description="Low complexity" evidence="1">
    <location>
        <begin position="272"/>
        <end position="282"/>
    </location>
</feature>
<evidence type="ECO:0000256" key="1">
    <source>
        <dbReference type="SAM" id="MobiDB-lite"/>
    </source>
</evidence>
<feature type="compositionally biased region" description="Pro residues" evidence="1">
    <location>
        <begin position="250"/>
        <end position="261"/>
    </location>
</feature>
<organism evidence="2 3">
    <name type="scientific">Mycena chlorophos</name>
    <name type="common">Agaric fungus</name>
    <name type="synonym">Agaricus chlorophos</name>
    <dbReference type="NCBI Taxonomy" id="658473"/>
    <lineage>
        <taxon>Eukaryota</taxon>
        <taxon>Fungi</taxon>
        <taxon>Dikarya</taxon>
        <taxon>Basidiomycota</taxon>
        <taxon>Agaricomycotina</taxon>
        <taxon>Agaricomycetes</taxon>
        <taxon>Agaricomycetidae</taxon>
        <taxon>Agaricales</taxon>
        <taxon>Marasmiineae</taxon>
        <taxon>Mycenaceae</taxon>
        <taxon>Mycena</taxon>
    </lineage>
</organism>
<sequence length="487" mass="53750">MLCFSAPGTFSADISPRPATNYCFTSALHPHSQRASNATVDADYSARKGARNAYAHPPCALHASNPLKEAISANLHCPSALMSAYHHFDHTYDPEQQPAPPNDELFRVPSQSYAAHYAPYADPVWPQNLAAGDYNIHVDESAALAQNHIHESSLLAAGYASYATTSQQQWPVHVPQAPRRGSSGSVHSIHSIHSPVANYGMPDYGAADPASYGFGAPYPSYPTTVQHVSPAASAELLLSPGYGSKNVSPHTPPLHLTPPTSPGGTQQQFTASPSPDLQSPLLSFAQPKTDEQPQQHLYTHRQQLQFFKDALSLPAHGITGPFVPQLMYKPHTNSDRRRYVEEVDLEAPIHFWVESPSECGIPLADALHSRVKRLLKRDETVFQGRGPSVSIRLEWPGYRQWSRQIPTKDFRSPPGPITRAKLAKNVAKCVQRFITERQGQPMEDDADPRWRVGPGSNHIKLEDLVLVSIHHVSMGSWQPHLRLRRPL</sequence>
<gene>
    <name evidence="2" type="ORF">MCHLO_00644</name>
</gene>
<accession>A0ABQ0KVI2</accession>
<dbReference type="EMBL" id="DF838442">
    <property type="protein sequence ID" value="GAT42951.1"/>
    <property type="molecule type" value="Genomic_DNA"/>
</dbReference>
<feature type="region of interest" description="Disordered" evidence="1">
    <location>
        <begin position="242"/>
        <end position="282"/>
    </location>
</feature>
<evidence type="ECO:0000313" key="3">
    <source>
        <dbReference type="Proteomes" id="UP000815677"/>
    </source>
</evidence>
<reference evidence="2" key="1">
    <citation type="submission" date="2014-09" db="EMBL/GenBank/DDBJ databases">
        <title>Genome sequence of the luminous mushroom Mycena chlorophos for searching fungal bioluminescence genes.</title>
        <authorList>
            <person name="Tanaka Y."/>
            <person name="Kasuga D."/>
            <person name="Oba Y."/>
            <person name="Hase S."/>
            <person name="Sato K."/>
            <person name="Oba Y."/>
            <person name="Sakakibara Y."/>
        </authorList>
    </citation>
    <scope>NUCLEOTIDE SEQUENCE</scope>
</reference>
<evidence type="ECO:0000313" key="2">
    <source>
        <dbReference type="EMBL" id="GAT42951.1"/>
    </source>
</evidence>
<dbReference type="Proteomes" id="UP000815677">
    <property type="component" value="Unassembled WGS sequence"/>
</dbReference>
<keyword evidence="3" id="KW-1185">Reference proteome</keyword>
<protein>
    <submittedName>
        <fullName evidence="2">Uncharacterized protein</fullName>
    </submittedName>
</protein>